<evidence type="ECO:0000256" key="1">
    <source>
        <dbReference type="SAM" id="Phobius"/>
    </source>
</evidence>
<proteinExistence type="predicted"/>
<organism evidence="2 3">
    <name type="scientific">Rheinheimera tangshanensis</name>
    <dbReference type="NCBI Taxonomy" id="400153"/>
    <lineage>
        <taxon>Bacteria</taxon>
        <taxon>Pseudomonadati</taxon>
        <taxon>Pseudomonadota</taxon>
        <taxon>Gammaproteobacteria</taxon>
        <taxon>Chromatiales</taxon>
        <taxon>Chromatiaceae</taxon>
        <taxon>Rheinheimera</taxon>
    </lineage>
</organism>
<keyword evidence="1" id="KW-0472">Membrane</keyword>
<name>A0A5C8LXJ2_9GAMM</name>
<feature type="transmembrane region" description="Helical" evidence="1">
    <location>
        <begin position="35"/>
        <end position="52"/>
    </location>
</feature>
<gene>
    <name evidence="2" type="ORF">FU839_12260</name>
</gene>
<sequence>MASKGIRHAKQLIFWGLSGGFIGALLDWYYQMFPLFFGVGLLGFELVYYFYLRIKYRKNPRDI</sequence>
<keyword evidence="3" id="KW-1185">Reference proteome</keyword>
<dbReference type="Proteomes" id="UP000321814">
    <property type="component" value="Unassembled WGS sequence"/>
</dbReference>
<accession>A0A5C8LXJ2</accession>
<reference evidence="2 3" key="1">
    <citation type="submission" date="2019-08" db="EMBL/GenBank/DDBJ databases">
        <title>Draft genome analysis of Rheinheimera tangshanensis isolated from the roots of fresh rice plants (Oryza sativa).</title>
        <authorList>
            <person name="Yu Q."/>
            <person name="Qi Y."/>
            <person name="Zhang H."/>
            <person name="Pu J."/>
        </authorList>
    </citation>
    <scope>NUCLEOTIDE SEQUENCE [LARGE SCALE GENOMIC DNA]</scope>
    <source>
        <strain evidence="2 3">JA3-B52</strain>
    </source>
</reference>
<feature type="transmembrane region" description="Helical" evidence="1">
    <location>
        <begin position="12"/>
        <end position="29"/>
    </location>
</feature>
<dbReference type="RefSeq" id="WP_147904592.1">
    <property type="nucleotide sequence ID" value="NZ_BAAAGC010000009.1"/>
</dbReference>
<comment type="caution">
    <text evidence="2">The sequence shown here is derived from an EMBL/GenBank/DDBJ whole genome shotgun (WGS) entry which is preliminary data.</text>
</comment>
<keyword evidence="1" id="KW-0812">Transmembrane</keyword>
<dbReference type="EMBL" id="VRLR01000007">
    <property type="protein sequence ID" value="TXK80298.1"/>
    <property type="molecule type" value="Genomic_DNA"/>
</dbReference>
<evidence type="ECO:0000313" key="2">
    <source>
        <dbReference type="EMBL" id="TXK80298.1"/>
    </source>
</evidence>
<protein>
    <submittedName>
        <fullName evidence="2">Uncharacterized protein</fullName>
    </submittedName>
</protein>
<keyword evidence="1" id="KW-1133">Transmembrane helix</keyword>
<evidence type="ECO:0000313" key="3">
    <source>
        <dbReference type="Proteomes" id="UP000321814"/>
    </source>
</evidence>
<dbReference type="AlphaFoldDB" id="A0A5C8LXJ2"/>